<gene>
    <name evidence="9" type="primary">LOC118416372</name>
</gene>
<reference evidence="8" key="1">
    <citation type="journal article" date="2020" name="Nat. Ecol. Evol.">
        <title>Deeply conserved synteny resolves early events in vertebrate evolution.</title>
        <authorList>
            <person name="Simakov O."/>
            <person name="Marletaz F."/>
            <person name="Yue J.X."/>
            <person name="O'Connell B."/>
            <person name="Jenkins J."/>
            <person name="Brandt A."/>
            <person name="Calef R."/>
            <person name="Tung C.H."/>
            <person name="Huang T.K."/>
            <person name="Schmutz J."/>
            <person name="Satoh N."/>
            <person name="Yu J.K."/>
            <person name="Putnam N.H."/>
            <person name="Green R.E."/>
            <person name="Rokhsar D.S."/>
        </authorList>
    </citation>
    <scope>NUCLEOTIDE SEQUENCE [LARGE SCALE GENOMIC DNA]</scope>
    <source>
        <strain evidence="8">S238N-H82</strain>
    </source>
</reference>
<dbReference type="Pfam" id="PF08477">
    <property type="entry name" value="Roc"/>
    <property type="match status" value="1"/>
</dbReference>
<dbReference type="Gene3D" id="3.40.50.1460">
    <property type="match status" value="1"/>
</dbReference>
<evidence type="ECO:0000256" key="4">
    <source>
        <dbReference type="PROSITE-ProRule" id="PRU00023"/>
    </source>
</evidence>
<dbReference type="GO" id="GO:0004197">
    <property type="term" value="F:cysteine-type endopeptidase activity"/>
    <property type="evidence" value="ECO:0007669"/>
    <property type="project" value="InterPro"/>
</dbReference>
<protein>
    <submittedName>
        <fullName evidence="9">Death-associated protein kinase dapk-1-like</fullName>
    </submittedName>
</protein>
<name>A0A9J7MSA1_BRAFL</name>
<feature type="domain" description="Roc" evidence="7">
    <location>
        <begin position="242"/>
        <end position="447"/>
    </location>
</feature>
<sequence length="1201" mass="135231">MDLDTFYMAVQFGDVPTVKRGLEAGVDVNAKRDWGGLPDQTSLHVACEYGQTEVVELLIQHGSDVAARAWHQSTPLHLAAYEDHTKTCEVLIRAKADVNAKNETQWTPLHRAAYCNHTRTCKVLIDAGAEVNARNQDQHTPLDRAAGWGHTETCELLIREGAELMAPNVATPLHWAAKYNQTRTCELLIEKGADVTAKDKSGRTPIDIANGQDTRRFLKVRAEVERKEKQEKFYHELLQQSGGVRVDRFKVFLGGNGTNGKSTLKKSLIRKDPLTQAQSVSSSEKEPHDPTPGVDIGTFHVPGVGEVSVWDFAGQAEYAVTHSMFMDAENTVFIVLYNITDKEETNSCLFILITTNVILLQVHWWLCFIKSCNPNRQPDVILVASHRDKVASARGQRLAARLLESVKEEFQDHLRIADEVILMDCRQTRTPEMDQLKRRLVRIKQALLQNQRDMPRLCAEIMKCLPEWGQRKTGPKCPVMMWPDYVKEVRGINKHVTEDFLQKSTRYLHHLAEVLFITPTTSDPVLILKPNWLGTNVFGPIMAPDKFPIPRILRKRRDYITRSEIQEVFQDVADVDLLITLLLEFQLCHTYNGLEFIFPGLLTQTMPSDKWQPTQEPKVVYFGKQLQCADSTDMFSSGFFPRVQTRLMRELENHPLLWRDGAKCADRDVEGLIKLSPDGRAVNICVRSAQGDKVQCGKMLQQLENIIADVLYECSPGTNTVENVLSARALKEHREEFYSYGKKEISEATAEGGTIHHPTLGFTEQVSNLLCMETPLTRNRPELVQILQDVEPILKHLQARDILTEEDCSVIRDHSMPHERACALLDKMKTKNDDARWVFTTFRTVFPNLCMHCLECKPCPIPLACGCAFLLCAACMKSQTKGFHCPKHHVITTGLGYNTFVIAVGQDGHGEEDFREDAIGFTEIITDPNICGVRKDNVKLLLDAEIADVEAAVTEVAAKIQQVPEGQESFFIYYHSGHGDEQCLGFWSEHILQAVSSGDLEEIFRGSGATKSLFILDACHSSSNQVYTMKGAPQESSSINGEEVDEGNPQDPEPPLAKFDKDVLPEGSMLWASSRITQKSWKWEEQYSVFTKYIISGLQGGNCGRDSCSYCLTFQRRARDAGAVSLDILNDYVYDHVKNKLRQTPSLQGQTPSLLGQHEKTYWMAYTQDQARAKAEDAQQTFQVQDREDQTSSSAGAGPDR</sequence>
<comment type="cofactor">
    <cofactor evidence="1">
        <name>Mg(2+)</name>
        <dbReference type="ChEBI" id="CHEBI:18420"/>
    </cofactor>
</comment>
<dbReference type="AlphaFoldDB" id="A0A9J7MSA1"/>
<dbReference type="PANTHER" id="PTHR12449">
    <property type="entry name" value="DEATH DOMAIN-CONTAINING PROTEIN"/>
    <property type="match status" value="1"/>
</dbReference>
<dbReference type="InterPro" id="IPR011029">
    <property type="entry name" value="DEATH-like_dom_sf"/>
</dbReference>
<organism evidence="8 9">
    <name type="scientific">Branchiostoma floridae</name>
    <name type="common">Florida lancelet</name>
    <name type="synonym">Amphioxus</name>
    <dbReference type="NCBI Taxonomy" id="7739"/>
    <lineage>
        <taxon>Eukaryota</taxon>
        <taxon>Metazoa</taxon>
        <taxon>Chordata</taxon>
        <taxon>Cephalochordata</taxon>
        <taxon>Leptocardii</taxon>
        <taxon>Amphioxiformes</taxon>
        <taxon>Branchiostomatidae</taxon>
        <taxon>Branchiostoma</taxon>
    </lineage>
</organism>
<dbReference type="GO" id="GO:0006508">
    <property type="term" value="P:proteolysis"/>
    <property type="evidence" value="ECO:0007669"/>
    <property type="project" value="InterPro"/>
</dbReference>
<dbReference type="Proteomes" id="UP000001554">
    <property type="component" value="Chromosome 5"/>
</dbReference>
<dbReference type="Gene3D" id="3.40.50.300">
    <property type="entry name" value="P-loop containing nucleotide triphosphate hydrolases"/>
    <property type="match status" value="1"/>
</dbReference>
<evidence type="ECO:0000256" key="2">
    <source>
        <dbReference type="ARBA" id="ARBA00022737"/>
    </source>
</evidence>
<feature type="repeat" description="ANK" evidence="4">
    <location>
        <begin position="137"/>
        <end position="169"/>
    </location>
</feature>
<dbReference type="Pfam" id="PF00656">
    <property type="entry name" value="Peptidase_C14"/>
    <property type="match status" value="1"/>
</dbReference>
<dbReference type="GO" id="GO:0042981">
    <property type="term" value="P:regulation of apoptotic process"/>
    <property type="evidence" value="ECO:0007669"/>
    <property type="project" value="InterPro"/>
</dbReference>
<dbReference type="CDD" id="cd01671">
    <property type="entry name" value="CARD"/>
    <property type="match status" value="1"/>
</dbReference>
<feature type="region of interest" description="Disordered" evidence="5">
    <location>
        <begin position="1030"/>
        <end position="1059"/>
    </location>
</feature>
<keyword evidence="4" id="KW-0040">ANK repeat</keyword>
<dbReference type="PANTHER" id="PTHR12449:SF18">
    <property type="entry name" value="DEATH DOMAIN-CONTAINING PROTEIN"/>
    <property type="match status" value="1"/>
</dbReference>
<dbReference type="GeneID" id="118416372"/>
<feature type="repeat" description="ANK" evidence="4">
    <location>
        <begin position="168"/>
        <end position="200"/>
    </location>
</feature>
<feature type="repeat" description="ANK" evidence="4">
    <location>
        <begin position="104"/>
        <end position="136"/>
    </location>
</feature>
<dbReference type="InterPro" id="IPR020859">
    <property type="entry name" value="ROC"/>
</dbReference>
<evidence type="ECO:0000256" key="5">
    <source>
        <dbReference type="SAM" id="MobiDB-lite"/>
    </source>
</evidence>
<evidence type="ECO:0000256" key="1">
    <source>
        <dbReference type="ARBA" id="ARBA00001946"/>
    </source>
</evidence>
<dbReference type="InterPro" id="IPR027417">
    <property type="entry name" value="P-loop_NTPase"/>
</dbReference>
<evidence type="ECO:0000313" key="8">
    <source>
        <dbReference type="Proteomes" id="UP000001554"/>
    </source>
</evidence>
<dbReference type="RefSeq" id="XP_035677360.1">
    <property type="nucleotide sequence ID" value="XM_035821467.1"/>
</dbReference>
<evidence type="ECO:0000259" key="6">
    <source>
        <dbReference type="PROSITE" id="PS50209"/>
    </source>
</evidence>
<reference evidence="9" key="2">
    <citation type="submission" date="2025-08" db="UniProtKB">
        <authorList>
            <consortium name="RefSeq"/>
        </authorList>
    </citation>
    <scope>IDENTIFICATION</scope>
    <source>
        <strain evidence="9">S238N-H82</strain>
        <tissue evidence="9">Testes</tissue>
    </source>
</reference>
<dbReference type="InterPro" id="IPR036770">
    <property type="entry name" value="Ankyrin_rpt-contain_sf"/>
</dbReference>
<keyword evidence="3" id="KW-0547">Nucleotide-binding</keyword>
<dbReference type="InterPro" id="IPR039788">
    <property type="entry name" value="NOL4/NOL4L"/>
</dbReference>
<dbReference type="KEGG" id="bfo:118416372"/>
<accession>A0A9J7MSA1</accession>
<dbReference type="OrthoDB" id="366390at2759"/>
<dbReference type="InterPro" id="IPR001315">
    <property type="entry name" value="CARD"/>
</dbReference>
<dbReference type="Pfam" id="PF12796">
    <property type="entry name" value="Ank_2"/>
    <property type="match status" value="1"/>
</dbReference>
<proteinExistence type="predicted"/>
<dbReference type="PROSITE" id="PS51424">
    <property type="entry name" value="ROC"/>
    <property type="match status" value="1"/>
</dbReference>
<evidence type="ECO:0000313" key="9">
    <source>
        <dbReference type="RefSeq" id="XP_035677360.1"/>
    </source>
</evidence>
<evidence type="ECO:0000259" key="7">
    <source>
        <dbReference type="PROSITE" id="PS51424"/>
    </source>
</evidence>
<feature type="repeat" description="ANK" evidence="4">
    <location>
        <begin position="71"/>
        <end position="103"/>
    </location>
</feature>
<dbReference type="SUPFAM" id="SSF47986">
    <property type="entry name" value="DEATH domain"/>
    <property type="match status" value="1"/>
</dbReference>
<evidence type="ECO:0000256" key="3">
    <source>
        <dbReference type="ARBA" id="ARBA00022741"/>
    </source>
</evidence>
<dbReference type="SUPFAM" id="SSF52540">
    <property type="entry name" value="P-loop containing nucleoside triphosphate hydrolases"/>
    <property type="match status" value="1"/>
</dbReference>
<dbReference type="InterPro" id="IPR011600">
    <property type="entry name" value="Pept_C14_caspase"/>
</dbReference>
<dbReference type="Pfam" id="PF00619">
    <property type="entry name" value="CARD"/>
    <property type="match status" value="1"/>
</dbReference>
<keyword evidence="2" id="KW-0677">Repeat</keyword>
<dbReference type="Pfam" id="PF00023">
    <property type="entry name" value="Ank"/>
    <property type="match status" value="3"/>
</dbReference>
<dbReference type="SUPFAM" id="SSF48403">
    <property type="entry name" value="Ankyrin repeat"/>
    <property type="match status" value="1"/>
</dbReference>
<dbReference type="PROSITE" id="PS50088">
    <property type="entry name" value="ANK_REPEAT"/>
    <property type="match status" value="5"/>
</dbReference>
<feature type="domain" description="CARD" evidence="6">
    <location>
        <begin position="776"/>
        <end position="839"/>
    </location>
</feature>
<dbReference type="PRINTS" id="PR01415">
    <property type="entry name" value="ANKYRIN"/>
</dbReference>
<feature type="region of interest" description="Disordered" evidence="5">
    <location>
        <begin position="1174"/>
        <end position="1201"/>
    </location>
</feature>
<dbReference type="GO" id="GO:0000166">
    <property type="term" value="F:nucleotide binding"/>
    <property type="evidence" value="ECO:0007669"/>
    <property type="project" value="UniProtKB-KW"/>
</dbReference>
<dbReference type="Gene3D" id="1.25.40.20">
    <property type="entry name" value="Ankyrin repeat-containing domain"/>
    <property type="match status" value="4"/>
</dbReference>
<dbReference type="Gene3D" id="3.30.70.1390">
    <property type="entry name" value="ROC domain from the Parkinson's disease-associated leucine-rich repeat kinase 2"/>
    <property type="match status" value="1"/>
</dbReference>
<dbReference type="InterPro" id="IPR002110">
    <property type="entry name" value="Ankyrin_rpt"/>
</dbReference>
<keyword evidence="8" id="KW-1185">Reference proteome</keyword>
<dbReference type="PROSITE" id="PS50209">
    <property type="entry name" value="CARD"/>
    <property type="match status" value="1"/>
</dbReference>
<dbReference type="Gene3D" id="1.10.533.10">
    <property type="entry name" value="Death Domain, Fas"/>
    <property type="match status" value="1"/>
</dbReference>
<feature type="repeat" description="ANK" evidence="4">
    <location>
        <begin position="38"/>
        <end position="70"/>
    </location>
</feature>
<dbReference type="PROSITE" id="PS50297">
    <property type="entry name" value="ANK_REP_REGION"/>
    <property type="match status" value="5"/>
</dbReference>
<dbReference type="SMART" id="SM00248">
    <property type="entry name" value="ANK"/>
    <property type="match status" value="6"/>
</dbReference>